<dbReference type="EMBL" id="BGPR01037686">
    <property type="protein sequence ID" value="GBO13347.1"/>
    <property type="molecule type" value="Genomic_DNA"/>
</dbReference>
<comment type="caution">
    <text evidence="2">The sequence shown here is derived from an EMBL/GenBank/DDBJ whole genome shotgun (WGS) entry which is preliminary data.</text>
</comment>
<name>A0A4Y2UP80_ARAVE</name>
<dbReference type="EMBL" id="BGPR01037684">
    <property type="protein sequence ID" value="GBO13342.1"/>
    <property type="molecule type" value="Genomic_DNA"/>
</dbReference>
<evidence type="ECO:0000313" key="1">
    <source>
        <dbReference type="EMBL" id="GBO13342.1"/>
    </source>
</evidence>
<evidence type="ECO:0000313" key="3">
    <source>
        <dbReference type="Proteomes" id="UP000499080"/>
    </source>
</evidence>
<reference evidence="2 3" key="1">
    <citation type="journal article" date="2019" name="Sci. Rep.">
        <title>Orb-weaving spider Araneus ventricosus genome elucidates the spidroin gene catalogue.</title>
        <authorList>
            <person name="Kono N."/>
            <person name="Nakamura H."/>
            <person name="Ohtoshi R."/>
            <person name="Moran D.A.P."/>
            <person name="Shinohara A."/>
            <person name="Yoshida Y."/>
            <person name="Fujiwara M."/>
            <person name="Mori M."/>
            <person name="Tomita M."/>
            <person name="Arakawa K."/>
        </authorList>
    </citation>
    <scope>NUCLEOTIDE SEQUENCE [LARGE SCALE GENOMIC DNA]</scope>
</reference>
<dbReference type="AlphaFoldDB" id="A0A4Y2UP80"/>
<evidence type="ECO:0000313" key="2">
    <source>
        <dbReference type="EMBL" id="GBO13347.1"/>
    </source>
</evidence>
<gene>
    <name evidence="1" type="ORF">AVEN_194730_1</name>
    <name evidence="2" type="ORF">AVEN_253048_1</name>
</gene>
<keyword evidence="3" id="KW-1185">Reference proteome</keyword>
<proteinExistence type="predicted"/>
<sequence>MLTRLHREVLPYFNLLCSGVLNERQGAYGETLRIMEAKHKCVCVTFQAECDEEAKNNDKATFCRNATDSRFYYTGFPSVHGEFKLHIVQEKCKIDSQSSGTSPFRPLLSSGLFRRANGDLGIHGETVQVHLERIDLHRSKYQSTHFTEAPCKPHCRFSRLLPLSKRDLRPDFLTEPHSASPFGGFRFCESASLPFFTVTQRVESKTAANENPNSSTAPRCDVVRPRVA</sequence>
<dbReference type="Proteomes" id="UP000499080">
    <property type="component" value="Unassembled WGS sequence"/>
</dbReference>
<organism evidence="2 3">
    <name type="scientific">Araneus ventricosus</name>
    <name type="common">Orbweaver spider</name>
    <name type="synonym">Epeira ventricosa</name>
    <dbReference type="NCBI Taxonomy" id="182803"/>
    <lineage>
        <taxon>Eukaryota</taxon>
        <taxon>Metazoa</taxon>
        <taxon>Ecdysozoa</taxon>
        <taxon>Arthropoda</taxon>
        <taxon>Chelicerata</taxon>
        <taxon>Arachnida</taxon>
        <taxon>Araneae</taxon>
        <taxon>Araneomorphae</taxon>
        <taxon>Entelegynae</taxon>
        <taxon>Araneoidea</taxon>
        <taxon>Araneidae</taxon>
        <taxon>Araneus</taxon>
    </lineage>
</organism>
<protein>
    <submittedName>
        <fullName evidence="2">Uncharacterized protein</fullName>
    </submittedName>
</protein>
<accession>A0A4Y2UP80</accession>